<evidence type="ECO:0000313" key="1">
    <source>
        <dbReference type="EMBL" id="KHJ29992.1"/>
    </source>
</evidence>
<gene>
    <name evidence="1" type="ORF">EV44_g2444</name>
</gene>
<protein>
    <submittedName>
        <fullName evidence="1">Putative dihydrouridine synthase</fullName>
    </submittedName>
</protein>
<dbReference type="Proteomes" id="UP000030854">
    <property type="component" value="Unassembled WGS sequence"/>
</dbReference>
<dbReference type="STRING" id="52586.A0A0B1NUF0"/>
<name>A0A0B1NUF0_UNCNE</name>
<accession>A0A0B1NUF0</accession>
<dbReference type="HOGENOM" id="CLU_2051397_0_0_1"/>
<dbReference type="EMBL" id="JNVN01005917">
    <property type="protein sequence ID" value="KHJ29992.1"/>
    <property type="molecule type" value="Genomic_DNA"/>
</dbReference>
<evidence type="ECO:0000313" key="2">
    <source>
        <dbReference type="Proteomes" id="UP000030854"/>
    </source>
</evidence>
<dbReference type="AlphaFoldDB" id="A0A0B1NUF0"/>
<reference evidence="1 2" key="1">
    <citation type="journal article" date="2014" name="BMC Genomics">
        <title>Adaptive genomic structural variation in the grape powdery mildew pathogen, Erysiphe necator.</title>
        <authorList>
            <person name="Jones L."/>
            <person name="Riaz S."/>
            <person name="Morales-Cruz A."/>
            <person name="Amrine K.C."/>
            <person name="McGuire B."/>
            <person name="Gubler W.D."/>
            <person name="Walker M.A."/>
            <person name="Cantu D."/>
        </authorList>
    </citation>
    <scope>NUCLEOTIDE SEQUENCE [LARGE SCALE GENOMIC DNA]</scope>
    <source>
        <strain evidence="2">c</strain>
    </source>
</reference>
<proteinExistence type="predicted"/>
<organism evidence="1 2">
    <name type="scientific">Uncinula necator</name>
    <name type="common">Grape powdery mildew</name>
    <dbReference type="NCBI Taxonomy" id="52586"/>
    <lineage>
        <taxon>Eukaryota</taxon>
        <taxon>Fungi</taxon>
        <taxon>Dikarya</taxon>
        <taxon>Ascomycota</taxon>
        <taxon>Pezizomycotina</taxon>
        <taxon>Leotiomycetes</taxon>
        <taxon>Erysiphales</taxon>
        <taxon>Erysiphaceae</taxon>
        <taxon>Erysiphe</taxon>
    </lineage>
</organism>
<sequence>MVEEVVKDGLRQYVKTQGKSWSEDLEQDKRLKPDLLLSTHQEEKSETAEENGGKNNLDGINEVDFQITLDHSSVETIMECLRPWWVAQPYVRPLPKEALAKGSWALSKRELKEAAQKLRT</sequence>
<keyword evidence="2" id="KW-1185">Reference proteome</keyword>
<comment type="caution">
    <text evidence="1">The sequence shown here is derived from an EMBL/GenBank/DDBJ whole genome shotgun (WGS) entry which is preliminary data.</text>
</comment>